<evidence type="ECO:0000259" key="1">
    <source>
        <dbReference type="Pfam" id="PF14502"/>
    </source>
</evidence>
<keyword evidence="4" id="KW-1185">Reference proteome</keyword>
<proteinExistence type="predicted"/>
<sequence>MSGSWTKLYSKNGLAAKQIAGKLVYLEVGQRIPRVTDMVHEFSLGRGTVQGALKLLEEMKAVKLEPRGHLGTFIAQMDAQKVLEIAGIGPLVGVMPLPYSRKYEGLATGLVEGFEYRDIRVNLAYMRGAAQRIDALKSGRYDFALLSRMAAERAVEESQGLEIALIFGESTYVSGHDIFFHDPEARKIESGMRVGIDYTSPDQFLLTEYECAGLDVRFTDVNYMQLFDMLKNGELDAAIWNKDEGRIMTQLNHTAFCSSQAIAFSQKVNEAALVVEKDHRETKHRIKQLDLGYVRDVQHKVEEGTVYPRY</sequence>
<dbReference type="SUPFAM" id="SSF46785">
    <property type="entry name" value="Winged helix' DNA-binding domain"/>
    <property type="match status" value="1"/>
</dbReference>
<dbReference type="InterPro" id="IPR036388">
    <property type="entry name" value="WH-like_DNA-bd_sf"/>
</dbReference>
<evidence type="ECO:0000313" key="4">
    <source>
        <dbReference type="Proteomes" id="UP000319756"/>
    </source>
</evidence>
<dbReference type="Gene3D" id="3.40.190.10">
    <property type="entry name" value="Periplasmic binding protein-like II"/>
    <property type="match status" value="2"/>
</dbReference>
<evidence type="ECO:0000313" key="3">
    <source>
        <dbReference type="EMBL" id="QDI90402.1"/>
    </source>
</evidence>
<dbReference type="InterPro" id="IPR036390">
    <property type="entry name" value="WH_DNA-bd_sf"/>
</dbReference>
<dbReference type="Pfam" id="PF14503">
    <property type="entry name" value="YhfZ_C"/>
    <property type="match status" value="1"/>
</dbReference>
<dbReference type="NCBIfam" id="NF041241">
    <property type="entry name" value="YhfZ_full"/>
    <property type="match status" value="1"/>
</dbReference>
<dbReference type="InterPro" id="IPR032791">
    <property type="entry name" value="YhfZ_C"/>
</dbReference>
<dbReference type="Proteomes" id="UP000319756">
    <property type="component" value="Chromosome"/>
</dbReference>
<feature type="domain" description="YhfZ helix-turn-helix" evidence="1">
    <location>
        <begin position="28"/>
        <end position="74"/>
    </location>
</feature>
<dbReference type="KEGG" id="sale:EPH95_03740"/>
<dbReference type="InterPro" id="IPR041444">
    <property type="entry name" value="HTH_41"/>
</dbReference>
<reference evidence="4" key="1">
    <citation type="submission" date="2019-01" db="EMBL/GenBank/DDBJ databases">
        <title>Genomic analysis of Salicibibacter sp. NKC3-5.</title>
        <authorList>
            <person name="Oh Y.J."/>
        </authorList>
    </citation>
    <scope>NUCLEOTIDE SEQUENCE [LARGE SCALE GENOMIC DNA]</scope>
    <source>
        <strain evidence="4">NKC3-5</strain>
    </source>
</reference>
<dbReference type="EMBL" id="CP035485">
    <property type="protein sequence ID" value="QDI90402.1"/>
    <property type="molecule type" value="Genomic_DNA"/>
</dbReference>
<feature type="domain" description="Uncharacterised protein YhfZ C-terminal" evidence="2">
    <location>
        <begin position="78"/>
        <end position="310"/>
    </location>
</feature>
<protein>
    <submittedName>
        <fullName evidence="3">Transcriptional regulator</fullName>
    </submittedName>
</protein>
<dbReference type="RefSeq" id="WP_142087493.1">
    <property type="nucleotide sequence ID" value="NZ_CP035485.1"/>
</dbReference>
<dbReference type="OrthoDB" id="147067at2"/>
<dbReference type="AlphaFoldDB" id="A0A514LEX1"/>
<dbReference type="SUPFAM" id="SSF53850">
    <property type="entry name" value="Periplasmic binding protein-like II"/>
    <property type="match status" value="1"/>
</dbReference>
<organism evidence="3 4">
    <name type="scientific">Salicibibacter halophilus</name>
    <dbReference type="NCBI Taxonomy" id="2502791"/>
    <lineage>
        <taxon>Bacteria</taxon>
        <taxon>Bacillati</taxon>
        <taxon>Bacillota</taxon>
        <taxon>Bacilli</taxon>
        <taxon>Bacillales</taxon>
        <taxon>Bacillaceae</taxon>
        <taxon>Salicibibacter</taxon>
    </lineage>
</organism>
<dbReference type="Pfam" id="PF14502">
    <property type="entry name" value="HTH_41"/>
    <property type="match status" value="1"/>
</dbReference>
<name>A0A514LEX1_9BACI</name>
<evidence type="ECO:0000259" key="2">
    <source>
        <dbReference type="Pfam" id="PF14503"/>
    </source>
</evidence>
<accession>A0A514LEX1</accession>
<dbReference type="Gene3D" id="1.10.10.10">
    <property type="entry name" value="Winged helix-like DNA-binding domain superfamily/Winged helix DNA-binding domain"/>
    <property type="match status" value="1"/>
</dbReference>
<gene>
    <name evidence="3" type="ORF">EPH95_03740</name>
</gene>